<organism evidence="1 2">
    <name type="scientific">Pyricularia grisea</name>
    <name type="common">Crabgrass-specific blast fungus</name>
    <name type="synonym">Magnaporthe grisea</name>
    <dbReference type="NCBI Taxonomy" id="148305"/>
    <lineage>
        <taxon>Eukaryota</taxon>
        <taxon>Fungi</taxon>
        <taxon>Dikarya</taxon>
        <taxon>Ascomycota</taxon>
        <taxon>Pezizomycotina</taxon>
        <taxon>Sordariomycetes</taxon>
        <taxon>Sordariomycetidae</taxon>
        <taxon>Magnaporthales</taxon>
        <taxon>Pyriculariaceae</taxon>
        <taxon>Pyricularia</taxon>
    </lineage>
</organism>
<reference evidence="2" key="2">
    <citation type="submission" date="2019-10" db="EMBL/GenBank/DDBJ databases">
        <authorList>
            <consortium name="NCBI Genome Project"/>
        </authorList>
    </citation>
    <scope>NUCLEOTIDE SEQUENCE</scope>
    <source>
        <strain evidence="2">NI907</strain>
    </source>
</reference>
<dbReference type="Proteomes" id="UP000515153">
    <property type="component" value="Unplaced"/>
</dbReference>
<reference evidence="2" key="1">
    <citation type="journal article" date="2019" name="Mol. Biol. Evol.">
        <title>Blast fungal genomes show frequent chromosomal changes, gene gains and losses, and effector gene turnover.</title>
        <authorList>
            <person name="Gomez Luciano L.B."/>
            <person name="Jason Tsai I."/>
            <person name="Chuma I."/>
            <person name="Tosa Y."/>
            <person name="Chen Y.H."/>
            <person name="Li J.Y."/>
            <person name="Li M.Y."/>
            <person name="Jade Lu M.Y."/>
            <person name="Nakayashiki H."/>
            <person name="Li W.H."/>
        </authorList>
    </citation>
    <scope>NUCLEOTIDE SEQUENCE</scope>
    <source>
        <strain evidence="2">NI907</strain>
    </source>
</reference>
<sequence length="92" mass="10150">MASVKDDVLIITFGTSGIKPLLFDKWMEGVALLISARDWRATGFESTRVSRGMGIWDRMTLWIAFRPGGLKANGELITVICEMVSGIGSDRE</sequence>
<dbReference type="OrthoDB" id="5168519at2759"/>
<evidence type="ECO:0000313" key="2">
    <source>
        <dbReference type="RefSeq" id="XP_030977260.1"/>
    </source>
</evidence>
<dbReference type="GeneID" id="41967009"/>
<accession>A0A6P8AQT6</accession>
<keyword evidence="1" id="KW-1185">Reference proteome</keyword>
<proteinExistence type="predicted"/>
<dbReference type="RefSeq" id="XP_030977260.1">
    <property type="nucleotide sequence ID" value="XM_031132104.1"/>
</dbReference>
<dbReference type="KEGG" id="pgri:PgNI_12149"/>
<protein>
    <submittedName>
        <fullName evidence="2">Uncharacterized protein</fullName>
    </submittedName>
</protein>
<gene>
    <name evidence="2" type="ORF">PgNI_12149</name>
</gene>
<name>A0A6P8AQT6_PYRGI</name>
<dbReference type="AlphaFoldDB" id="A0A6P8AQT6"/>
<evidence type="ECO:0000313" key="1">
    <source>
        <dbReference type="Proteomes" id="UP000515153"/>
    </source>
</evidence>
<reference evidence="2" key="3">
    <citation type="submission" date="2025-08" db="UniProtKB">
        <authorList>
            <consortium name="RefSeq"/>
        </authorList>
    </citation>
    <scope>IDENTIFICATION</scope>
    <source>
        <strain evidence="2">NI907</strain>
    </source>
</reference>